<feature type="domain" description="Glycosyl hydrolase family 95 N-terminal" evidence="1">
    <location>
        <begin position="12"/>
        <end position="261"/>
    </location>
</feature>
<dbReference type="InterPro" id="IPR012341">
    <property type="entry name" value="6hp_glycosidase-like_sf"/>
</dbReference>
<evidence type="ECO:0000259" key="1">
    <source>
        <dbReference type="Pfam" id="PF14498"/>
    </source>
</evidence>
<gene>
    <name evidence="4" type="ORF">PAECIP111891_00469</name>
</gene>
<dbReference type="SUPFAM" id="SSF48208">
    <property type="entry name" value="Six-hairpin glycosidases"/>
    <property type="match status" value="1"/>
</dbReference>
<evidence type="ECO:0000313" key="4">
    <source>
        <dbReference type="EMBL" id="CAH1192974.1"/>
    </source>
</evidence>
<dbReference type="PANTHER" id="PTHR31084:SF0">
    <property type="entry name" value="ALPHA-L-FUCOSIDASE 2"/>
    <property type="match status" value="1"/>
</dbReference>
<keyword evidence="5" id="KW-1185">Reference proteome</keyword>
<dbReference type="EMBL" id="CAKMMW010000001">
    <property type="protein sequence ID" value="CAH1192974.1"/>
    <property type="molecule type" value="Genomic_DNA"/>
</dbReference>
<organism evidence="4 5">
    <name type="scientific">Paenibacillus allorhizoplanae</name>
    <dbReference type="NCBI Taxonomy" id="2905648"/>
    <lineage>
        <taxon>Bacteria</taxon>
        <taxon>Bacillati</taxon>
        <taxon>Bacillota</taxon>
        <taxon>Bacilli</taxon>
        <taxon>Bacillales</taxon>
        <taxon>Paenibacillaceae</taxon>
        <taxon>Paenibacillus</taxon>
    </lineage>
</organism>
<proteinExistence type="predicted"/>
<reference evidence="4" key="1">
    <citation type="submission" date="2022-01" db="EMBL/GenBank/DDBJ databases">
        <authorList>
            <person name="Criscuolo A."/>
        </authorList>
    </citation>
    <scope>NUCLEOTIDE SEQUENCE</scope>
    <source>
        <strain evidence="4">CIP111891</strain>
    </source>
</reference>
<dbReference type="PIRSF" id="PIRSF007663">
    <property type="entry name" value="UCP007663"/>
    <property type="match status" value="1"/>
</dbReference>
<name>A0ABM9BRJ0_9BACL</name>
<dbReference type="Proteomes" id="UP000838821">
    <property type="component" value="Unassembled WGS sequence"/>
</dbReference>
<dbReference type="Pfam" id="PF21307">
    <property type="entry name" value="Glyco_hydro_95_C"/>
    <property type="match status" value="1"/>
</dbReference>
<evidence type="ECO:0008006" key="6">
    <source>
        <dbReference type="Google" id="ProtNLM"/>
    </source>
</evidence>
<dbReference type="InterPro" id="IPR054363">
    <property type="entry name" value="GH95_cat"/>
</dbReference>
<dbReference type="Pfam" id="PF22124">
    <property type="entry name" value="Glyco_hydro_95_cat"/>
    <property type="match status" value="1"/>
</dbReference>
<evidence type="ECO:0000313" key="5">
    <source>
        <dbReference type="Proteomes" id="UP000838821"/>
    </source>
</evidence>
<dbReference type="InterPro" id="IPR008928">
    <property type="entry name" value="6-hairpin_glycosidase_sf"/>
</dbReference>
<evidence type="ECO:0000259" key="2">
    <source>
        <dbReference type="Pfam" id="PF21307"/>
    </source>
</evidence>
<sequence length="807" mass="91246">MGMNEHSTSHTLWYTKKASQWVEALPIGNGRLGAMVYGGTDQERIDLNEDTLWSGFPRDTNNYDAIRHLNSARELVANGDFRSSEKLIERHMLGPWHESYMPLGSLLIQQFGLSEEENYHRELDLQTGISTTSFMSEGIIYKRETFVSMPDQLVIVGFSCSKGGKLSLGIKLESLLHSAVRSRGNKELILKGTCPSHVEPNYIEDHPSPILYEEGRGIRFEAHLRVFTTGGSCTVNGEGEIEIREADTLYMCLAASTNFSESGKERIVAEKDLSRVCRQKLNEGSVKTYAELRGRHVQDFRSLMGRVNLQLEETESSLLPTNLRLEAVRSGAEDPQFAALYFHYGRYLLMSSSRPGSQPTTLQGIWNRELRPPWGSNWTTNINVQMNYWLAEVCNLSECHEPLLNWIHRLSLEGRRTAEIHYGCRGWTAHHNVDLWLDSSPANGQAVWAFWPMAGAWLCAHLWEHYLYTLDRNYLEETAYPVMKEAALFCLDWLIRDETSGLLITSPSTSPENKFITEEGEPCAVAKASTLDLLLIRQLFQNCIAAADLLEKDYEYSVELQDALSQLFPLQIGGRGQLQEWAEDFAEWEPGHRHLSHLYGLFPGDLIQIERDRELAAACRRSLELRMEHGGGYTGWSCAWNMALWARLQDGENAHHCFTQLLRSSTFANLFDGHPYMVDTRIDYSKDIFQIDGNFGATAAIAEMLLQSHTEAIHLLPALPEQWSTGKVTGLKARGGFIVGMKWSGGKLLLASIVSLNGGVCRIRSKEELSFEDYSRMDVKVLEDGYYSVVFTTEPGQRFDLKAISHG</sequence>
<dbReference type="Gene3D" id="1.50.10.10">
    <property type="match status" value="1"/>
</dbReference>
<evidence type="ECO:0000259" key="3">
    <source>
        <dbReference type="Pfam" id="PF22124"/>
    </source>
</evidence>
<dbReference type="InterPro" id="IPR049053">
    <property type="entry name" value="AFCA-like_C"/>
</dbReference>
<accession>A0ABM9BRJ0</accession>
<dbReference type="InterPro" id="IPR016518">
    <property type="entry name" value="Alpha-L-fucosidase"/>
</dbReference>
<protein>
    <recommendedName>
        <fullName evidence="6">Glycoside hydrolase family 95 protein</fullName>
    </recommendedName>
</protein>
<dbReference type="InterPro" id="IPR027414">
    <property type="entry name" value="GH95_N_dom"/>
</dbReference>
<dbReference type="PANTHER" id="PTHR31084">
    <property type="entry name" value="ALPHA-L-FUCOSIDASE 2"/>
    <property type="match status" value="1"/>
</dbReference>
<feature type="domain" description="Glycosyl hydrolase family 95 catalytic" evidence="3">
    <location>
        <begin position="289"/>
        <end position="705"/>
    </location>
</feature>
<dbReference type="Pfam" id="PF14498">
    <property type="entry name" value="Glyco_hyd_65N_2"/>
    <property type="match status" value="1"/>
</dbReference>
<comment type="caution">
    <text evidence="4">The sequence shown here is derived from an EMBL/GenBank/DDBJ whole genome shotgun (WGS) entry which is preliminary data.</text>
</comment>
<feature type="domain" description="Alpha fucosidase A-like C-terminal" evidence="2">
    <location>
        <begin position="707"/>
        <end position="800"/>
    </location>
</feature>